<evidence type="ECO:0000313" key="1">
    <source>
        <dbReference type="EMBL" id="QJA75913.1"/>
    </source>
</evidence>
<name>A0A6M3K0P6_9ZZZZ</name>
<dbReference type="EMBL" id="MT142192">
    <property type="protein sequence ID" value="QJA75913.1"/>
    <property type="molecule type" value="Genomic_DNA"/>
</dbReference>
<sequence length="78" mass="9488">MGAIVKGESRYIWGIIRQWWYRRKVRQAQRVLLSLDRWMALAGIHRHQRRQFWRDFIAKRDTREDIITGVMEGFKGEG</sequence>
<accession>A0A6M3K0P6</accession>
<protein>
    <submittedName>
        <fullName evidence="1">Uncharacterized protein</fullName>
    </submittedName>
</protein>
<proteinExistence type="predicted"/>
<gene>
    <name evidence="1" type="ORF">MM415A01657_0016</name>
</gene>
<reference evidence="1" key="1">
    <citation type="submission" date="2020-03" db="EMBL/GenBank/DDBJ databases">
        <title>The deep terrestrial virosphere.</title>
        <authorList>
            <person name="Holmfeldt K."/>
            <person name="Nilsson E."/>
            <person name="Simone D."/>
            <person name="Lopez-Fernandez M."/>
            <person name="Wu X."/>
            <person name="de Brujin I."/>
            <person name="Lundin D."/>
            <person name="Andersson A."/>
            <person name="Bertilsson S."/>
            <person name="Dopson M."/>
        </authorList>
    </citation>
    <scope>NUCLEOTIDE SEQUENCE</scope>
    <source>
        <strain evidence="1">MM415A01657</strain>
    </source>
</reference>
<organism evidence="1">
    <name type="scientific">viral metagenome</name>
    <dbReference type="NCBI Taxonomy" id="1070528"/>
    <lineage>
        <taxon>unclassified sequences</taxon>
        <taxon>metagenomes</taxon>
        <taxon>organismal metagenomes</taxon>
    </lineage>
</organism>
<dbReference type="AlphaFoldDB" id="A0A6M3K0P6"/>